<dbReference type="PROSITE" id="PS00086">
    <property type="entry name" value="CYTOCHROME_P450"/>
    <property type="match status" value="1"/>
</dbReference>
<reference evidence="3 4" key="1">
    <citation type="submission" date="2024-09" db="EMBL/GenBank/DDBJ databases">
        <title>Draft genome sequence of multifaceted antimicrobials producing Streptomyces sp. strain FH1.</title>
        <authorList>
            <person name="Hassan F."/>
            <person name="Ali H."/>
            <person name="Hassan N."/>
            <person name="Nawaz A."/>
        </authorList>
    </citation>
    <scope>NUCLEOTIDE SEQUENCE [LARGE SCALE GENOMIC DNA]</scope>
    <source>
        <strain evidence="3 4">FH1</strain>
    </source>
</reference>
<gene>
    <name evidence="3" type="ORF">ACE11A_09600</name>
</gene>
<keyword evidence="2" id="KW-0503">Monooxygenase</keyword>
<dbReference type="InterPro" id="IPR001128">
    <property type="entry name" value="Cyt_P450"/>
</dbReference>
<keyword evidence="2" id="KW-0408">Iron</keyword>
<dbReference type="InterPro" id="IPR036396">
    <property type="entry name" value="Cyt_P450_sf"/>
</dbReference>
<accession>A0ABV4ZKX5</accession>
<keyword evidence="2" id="KW-0560">Oxidoreductase</keyword>
<evidence type="ECO:0000313" key="4">
    <source>
        <dbReference type="Proteomes" id="UP001577267"/>
    </source>
</evidence>
<keyword evidence="2" id="KW-0349">Heme</keyword>
<sequence length="416" mass="45539">MTCPVQHHGSSPFVLDPYVTDRLGEGERLRAAGPLVRVELPEGVTAWAVTHLAEARKLLTDPRLVKDVNQWGPWQRGEIGVNWPLRALVDPGPSMLVVDGEEHRRLRTPVSQAFTPRRVEAMRPRVARITEQLIDELAARDTGEPVDLKPAFAYELPMRVISDLMGLQAAGDNRLRELFDSLFSSFTPPEGLPAVLEELSTRFTAMVEEKKRNPGDDLSSALLHAAEEGLAPLTDEEVVATIQVIIAAGHETTIALLLQAVRGLLTHPDQLALAVSGKVGWDAVVEEALRWSPPITHVLMRFAAEDVEIGDTVIAKGEGLVLSLGPMGMDEAQFGPSAREFDITREQPIRHLSFGHGTHVCPGAPLSRLEAELALPALFERFPDMRLAVPAEELRNNPSVTQNDLAALPVLLSPRD</sequence>
<dbReference type="PANTHER" id="PTHR46696:SF1">
    <property type="entry name" value="CYTOCHROME P450 YJIB-RELATED"/>
    <property type="match status" value="1"/>
</dbReference>
<evidence type="ECO:0000313" key="3">
    <source>
        <dbReference type="EMBL" id="MFB4194603.1"/>
    </source>
</evidence>
<organism evidence="3 4">
    <name type="scientific">Streptomyces carpaticus</name>
    <dbReference type="NCBI Taxonomy" id="285558"/>
    <lineage>
        <taxon>Bacteria</taxon>
        <taxon>Bacillati</taxon>
        <taxon>Actinomycetota</taxon>
        <taxon>Actinomycetes</taxon>
        <taxon>Kitasatosporales</taxon>
        <taxon>Streptomycetaceae</taxon>
        <taxon>Streptomyces</taxon>
    </lineage>
</organism>
<dbReference type="PANTHER" id="PTHR46696">
    <property type="entry name" value="P450, PUTATIVE (EUROFUNG)-RELATED"/>
    <property type="match status" value="1"/>
</dbReference>
<dbReference type="Gene3D" id="1.10.630.10">
    <property type="entry name" value="Cytochrome P450"/>
    <property type="match status" value="1"/>
</dbReference>
<name>A0ABV4ZKX5_9ACTN</name>
<dbReference type="Proteomes" id="UP001577267">
    <property type="component" value="Unassembled WGS sequence"/>
</dbReference>
<evidence type="ECO:0000256" key="2">
    <source>
        <dbReference type="RuleBase" id="RU000461"/>
    </source>
</evidence>
<dbReference type="PRINTS" id="PR00359">
    <property type="entry name" value="BP450"/>
</dbReference>
<evidence type="ECO:0000256" key="1">
    <source>
        <dbReference type="ARBA" id="ARBA00010617"/>
    </source>
</evidence>
<proteinExistence type="inferred from homology"/>
<keyword evidence="4" id="KW-1185">Reference proteome</keyword>
<dbReference type="InterPro" id="IPR002397">
    <property type="entry name" value="Cyt_P450_B"/>
</dbReference>
<comment type="similarity">
    <text evidence="1 2">Belongs to the cytochrome P450 family.</text>
</comment>
<dbReference type="PRINTS" id="PR00385">
    <property type="entry name" value="P450"/>
</dbReference>
<protein>
    <submittedName>
        <fullName evidence="3">Cytochrome P450</fullName>
    </submittedName>
</protein>
<dbReference type="Pfam" id="PF00067">
    <property type="entry name" value="p450"/>
    <property type="match status" value="1"/>
</dbReference>
<keyword evidence="2" id="KW-0479">Metal-binding</keyword>
<dbReference type="SUPFAM" id="SSF48264">
    <property type="entry name" value="Cytochrome P450"/>
    <property type="match status" value="1"/>
</dbReference>
<dbReference type="InterPro" id="IPR017972">
    <property type="entry name" value="Cyt_P450_CS"/>
</dbReference>
<dbReference type="EMBL" id="JBHGBT010000007">
    <property type="protein sequence ID" value="MFB4194603.1"/>
    <property type="molecule type" value="Genomic_DNA"/>
</dbReference>
<dbReference type="CDD" id="cd11029">
    <property type="entry name" value="CYP107-like"/>
    <property type="match status" value="1"/>
</dbReference>
<comment type="caution">
    <text evidence="3">The sequence shown here is derived from an EMBL/GenBank/DDBJ whole genome shotgun (WGS) entry which is preliminary data.</text>
</comment>
<dbReference type="RefSeq" id="WP_375062608.1">
    <property type="nucleotide sequence ID" value="NZ_JBHGBT010000007.1"/>
</dbReference>